<keyword evidence="5" id="KW-0862">Zinc</keyword>
<name>A0A4D6LS62_VIGUN</name>
<dbReference type="SMART" id="SM00184">
    <property type="entry name" value="RING"/>
    <property type="match status" value="1"/>
</dbReference>
<dbReference type="GO" id="GO:0005737">
    <property type="term" value="C:cytoplasm"/>
    <property type="evidence" value="ECO:0007669"/>
    <property type="project" value="TreeGrafter"/>
</dbReference>
<comment type="catalytic activity">
    <reaction evidence="1">
        <text>S-ubiquitinyl-[E2 ubiquitin-conjugating enzyme]-L-cysteine + [acceptor protein]-L-lysine = [E2 ubiquitin-conjugating enzyme]-L-cysteine + N(6)-ubiquitinyl-[acceptor protein]-L-lysine.</text>
        <dbReference type="EC" id="2.3.2.27"/>
    </reaction>
</comment>
<sequence>MPRYCYSITTIGSHQRFSYYASMLGATETTTLRPAAIFRFTIFVSSEYDRISELNTPSTLIPAETFFREGSNFLQTLLSPLSSHRLFGTHIFETIVNAVAHEVRQIFRVDEAAPSSSESEPPEVPVWIVVGVNDNTLFESTNLVPASQEAIDTLLKKSRVVQGESCCCICLDEFNVNAECYTLPCQHFFHHKCILRWLQTDHTCPMCRHPLLTLKD</sequence>
<evidence type="ECO:0000256" key="4">
    <source>
        <dbReference type="ARBA" id="ARBA00022771"/>
    </source>
</evidence>
<evidence type="ECO:0000256" key="6">
    <source>
        <dbReference type="PROSITE-ProRule" id="PRU00175"/>
    </source>
</evidence>
<evidence type="ECO:0000313" key="8">
    <source>
        <dbReference type="EMBL" id="QCD91188.1"/>
    </source>
</evidence>
<evidence type="ECO:0000259" key="7">
    <source>
        <dbReference type="PROSITE" id="PS50089"/>
    </source>
</evidence>
<dbReference type="InterPro" id="IPR013083">
    <property type="entry name" value="Znf_RING/FYVE/PHD"/>
</dbReference>
<accession>A0A4D6LS62</accession>
<dbReference type="SUPFAM" id="SSF57850">
    <property type="entry name" value="RING/U-box"/>
    <property type="match status" value="1"/>
</dbReference>
<keyword evidence="3" id="KW-0479">Metal-binding</keyword>
<organism evidence="8 9">
    <name type="scientific">Vigna unguiculata</name>
    <name type="common">Cowpea</name>
    <dbReference type="NCBI Taxonomy" id="3917"/>
    <lineage>
        <taxon>Eukaryota</taxon>
        <taxon>Viridiplantae</taxon>
        <taxon>Streptophyta</taxon>
        <taxon>Embryophyta</taxon>
        <taxon>Tracheophyta</taxon>
        <taxon>Spermatophyta</taxon>
        <taxon>Magnoliopsida</taxon>
        <taxon>eudicotyledons</taxon>
        <taxon>Gunneridae</taxon>
        <taxon>Pentapetalae</taxon>
        <taxon>rosids</taxon>
        <taxon>fabids</taxon>
        <taxon>Fabales</taxon>
        <taxon>Fabaceae</taxon>
        <taxon>Papilionoideae</taxon>
        <taxon>50 kb inversion clade</taxon>
        <taxon>NPAAA clade</taxon>
        <taxon>indigoferoid/millettioid clade</taxon>
        <taxon>Phaseoleae</taxon>
        <taxon>Vigna</taxon>
    </lineage>
</organism>
<dbReference type="Pfam" id="PF13639">
    <property type="entry name" value="zf-RING_2"/>
    <property type="match status" value="1"/>
</dbReference>
<gene>
    <name evidence="8" type="ORF">DEO72_LG4g2152</name>
</gene>
<dbReference type="EC" id="2.3.2.27" evidence="2"/>
<feature type="domain" description="RING-type" evidence="7">
    <location>
        <begin position="167"/>
        <end position="208"/>
    </location>
</feature>
<dbReference type="EMBL" id="CP039348">
    <property type="protein sequence ID" value="QCD91188.1"/>
    <property type="molecule type" value="Genomic_DNA"/>
</dbReference>
<dbReference type="Proteomes" id="UP000501690">
    <property type="component" value="Linkage Group LG4"/>
</dbReference>
<reference evidence="8 9" key="1">
    <citation type="submission" date="2019-04" db="EMBL/GenBank/DDBJ databases">
        <title>An improved genome assembly and genetic linkage map for asparagus bean, Vigna unguiculata ssp. sesquipedialis.</title>
        <authorList>
            <person name="Xia Q."/>
            <person name="Zhang R."/>
            <person name="Dong Y."/>
        </authorList>
    </citation>
    <scope>NUCLEOTIDE SEQUENCE [LARGE SCALE GENOMIC DNA]</scope>
    <source>
        <tissue evidence="8">Leaf</tissue>
    </source>
</reference>
<dbReference type="AlphaFoldDB" id="A0A4D6LS62"/>
<evidence type="ECO:0000256" key="1">
    <source>
        <dbReference type="ARBA" id="ARBA00000900"/>
    </source>
</evidence>
<protein>
    <recommendedName>
        <fullName evidence="2">RING-type E3 ubiquitin transferase</fullName>
        <ecNumber evidence="2">2.3.2.27</ecNumber>
    </recommendedName>
</protein>
<dbReference type="GO" id="GO:0008270">
    <property type="term" value="F:zinc ion binding"/>
    <property type="evidence" value="ECO:0007669"/>
    <property type="project" value="UniProtKB-KW"/>
</dbReference>
<dbReference type="PANTHER" id="PTHR15710">
    <property type="entry name" value="E3 UBIQUITIN-PROTEIN LIGASE PRAJA"/>
    <property type="match status" value="1"/>
</dbReference>
<dbReference type="GO" id="GO:0016567">
    <property type="term" value="P:protein ubiquitination"/>
    <property type="evidence" value="ECO:0007669"/>
    <property type="project" value="TreeGrafter"/>
</dbReference>
<keyword evidence="4 6" id="KW-0863">Zinc-finger</keyword>
<dbReference type="CDD" id="cd16454">
    <property type="entry name" value="RING-H2_PA-TM-RING"/>
    <property type="match status" value="1"/>
</dbReference>
<evidence type="ECO:0000256" key="5">
    <source>
        <dbReference type="ARBA" id="ARBA00022833"/>
    </source>
</evidence>
<dbReference type="Gene3D" id="3.30.40.10">
    <property type="entry name" value="Zinc/RING finger domain, C3HC4 (zinc finger)"/>
    <property type="match status" value="1"/>
</dbReference>
<dbReference type="PANTHER" id="PTHR15710:SF184">
    <property type="entry name" value="RING_U-BOX SUPERFAMILY PROTEIN"/>
    <property type="match status" value="1"/>
</dbReference>
<dbReference type="InterPro" id="IPR001841">
    <property type="entry name" value="Znf_RING"/>
</dbReference>
<dbReference type="PROSITE" id="PS50089">
    <property type="entry name" value="ZF_RING_2"/>
    <property type="match status" value="1"/>
</dbReference>
<evidence type="ECO:0000256" key="3">
    <source>
        <dbReference type="ARBA" id="ARBA00022723"/>
    </source>
</evidence>
<keyword evidence="9" id="KW-1185">Reference proteome</keyword>
<evidence type="ECO:0000313" key="9">
    <source>
        <dbReference type="Proteomes" id="UP000501690"/>
    </source>
</evidence>
<dbReference type="GO" id="GO:0061630">
    <property type="term" value="F:ubiquitin protein ligase activity"/>
    <property type="evidence" value="ECO:0007669"/>
    <property type="project" value="UniProtKB-EC"/>
</dbReference>
<proteinExistence type="predicted"/>
<evidence type="ECO:0000256" key="2">
    <source>
        <dbReference type="ARBA" id="ARBA00012483"/>
    </source>
</evidence>